<evidence type="ECO:0000256" key="21">
    <source>
        <dbReference type="ARBA" id="ARBA00023251"/>
    </source>
</evidence>
<comment type="function">
    <text evidence="1">Cell wall formation. Synthesis of cross-linked peptidoglycan from the lipid intermediates. The enzyme has a penicillin-insensitive transglycosylase N-terminal domain (formation of linear glycan strands) and a penicillin-sensitive transpeptidase C-terminal domain (cross-linking of the peptide subunits).</text>
</comment>
<feature type="domain" description="Glycosyl transferase family 51" evidence="30">
    <location>
        <begin position="42"/>
        <end position="216"/>
    </location>
</feature>
<dbReference type="PANTHER" id="PTHR32282:SF27">
    <property type="entry name" value="PENICILLIN-BINDING PROTEIN 1A"/>
    <property type="match status" value="1"/>
</dbReference>
<evidence type="ECO:0000256" key="5">
    <source>
        <dbReference type="ARBA" id="ARBA00007739"/>
    </source>
</evidence>
<dbReference type="Pfam" id="PF00912">
    <property type="entry name" value="Transgly"/>
    <property type="match status" value="1"/>
</dbReference>
<keyword evidence="14" id="KW-0812">Transmembrane</keyword>
<dbReference type="GO" id="GO:0006508">
    <property type="term" value="P:proteolysis"/>
    <property type="evidence" value="ECO:0007669"/>
    <property type="project" value="UniProtKB-KW"/>
</dbReference>
<dbReference type="GO" id="GO:0009002">
    <property type="term" value="F:serine-type D-Ala-D-Ala carboxypeptidase activity"/>
    <property type="evidence" value="ECO:0007669"/>
    <property type="project" value="UniProtKB-EC"/>
</dbReference>
<keyword evidence="16" id="KW-0133">Cell shape</keyword>
<evidence type="ECO:0000313" key="32">
    <source>
        <dbReference type="EMBL" id="NRQ41126.1"/>
    </source>
</evidence>
<dbReference type="InterPro" id="IPR012338">
    <property type="entry name" value="Beta-lactam/transpept-like"/>
</dbReference>
<dbReference type="FunFam" id="1.10.3810.10:FF:000003">
    <property type="entry name" value="Penicillin-binding protein 1a"/>
    <property type="match status" value="1"/>
</dbReference>
<evidence type="ECO:0000256" key="14">
    <source>
        <dbReference type="ARBA" id="ARBA00022692"/>
    </source>
</evidence>
<dbReference type="Pfam" id="PF17092">
    <property type="entry name" value="PCB_OB"/>
    <property type="match status" value="1"/>
</dbReference>
<dbReference type="GO" id="GO:0005886">
    <property type="term" value="C:plasma membrane"/>
    <property type="evidence" value="ECO:0007669"/>
    <property type="project" value="UniProtKB-SubCell"/>
</dbReference>
<dbReference type="FunFam" id="3.40.710.10:FF:000010">
    <property type="entry name" value="Penicillin-binding protein 1A"/>
    <property type="match status" value="1"/>
</dbReference>
<comment type="similarity">
    <text evidence="4">In the C-terminal section; belongs to the transpeptidase family.</text>
</comment>
<dbReference type="Pfam" id="PF00905">
    <property type="entry name" value="Transpeptidase"/>
    <property type="match status" value="1"/>
</dbReference>
<comment type="catalytic activity">
    <reaction evidence="26">
        <text>[GlcNAc-(1-&gt;4)-Mur2Ac(oyl-L-Ala-gamma-D-Glu-L-Lys-D-Ala-D-Ala)](n)-di-trans,octa-cis-undecaprenyl diphosphate + beta-D-GlcNAc-(1-&gt;4)-Mur2Ac(oyl-L-Ala-gamma-D-Glu-L-Lys-D-Ala-D-Ala)-di-trans,octa-cis-undecaprenyl diphosphate = [GlcNAc-(1-&gt;4)-Mur2Ac(oyl-L-Ala-gamma-D-Glu-L-Lys-D-Ala-D-Ala)](n+1)-di-trans,octa-cis-undecaprenyl diphosphate + di-trans,octa-cis-undecaprenyl diphosphate + H(+)</text>
        <dbReference type="Rhea" id="RHEA:23708"/>
        <dbReference type="Rhea" id="RHEA-COMP:9602"/>
        <dbReference type="Rhea" id="RHEA-COMP:9603"/>
        <dbReference type="ChEBI" id="CHEBI:15378"/>
        <dbReference type="ChEBI" id="CHEBI:58405"/>
        <dbReference type="ChEBI" id="CHEBI:60033"/>
        <dbReference type="ChEBI" id="CHEBI:78435"/>
        <dbReference type="EC" id="2.4.99.28"/>
    </reaction>
</comment>
<feature type="compositionally biased region" description="Polar residues" evidence="28">
    <location>
        <begin position="827"/>
        <end position="841"/>
    </location>
</feature>
<dbReference type="GO" id="GO:0046677">
    <property type="term" value="P:response to antibiotic"/>
    <property type="evidence" value="ECO:0007669"/>
    <property type="project" value="UniProtKB-KW"/>
</dbReference>
<dbReference type="GO" id="GO:0008658">
    <property type="term" value="F:penicillin binding"/>
    <property type="evidence" value="ECO:0007669"/>
    <property type="project" value="InterPro"/>
</dbReference>
<dbReference type="UniPathway" id="UPA00219"/>
<evidence type="ECO:0000256" key="8">
    <source>
        <dbReference type="ARBA" id="ARBA00022475"/>
    </source>
</evidence>
<evidence type="ECO:0000256" key="15">
    <source>
        <dbReference type="ARBA" id="ARBA00022801"/>
    </source>
</evidence>
<keyword evidence="19" id="KW-1133">Transmembrane helix</keyword>
<protein>
    <recommendedName>
        <fullName evidence="7">Penicillin-binding protein 1A</fullName>
        <ecNumber evidence="25">2.4.99.28</ecNumber>
        <ecNumber evidence="6">3.4.16.4</ecNumber>
    </recommendedName>
</protein>
<keyword evidence="10" id="KW-0121">Carboxypeptidase</keyword>
<evidence type="ECO:0000256" key="19">
    <source>
        <dbReference type="ARBA" id="ARBA00022989"/>
    </source>
</evidence>
<dbReference type="GO" id="GO:0030288">
    <property type="term" value="C:outer membrane-bounded periplasmic space"/>
    <property type="evidence" value="ECO:0007669"/>
    <property type="project" value="TreeGrafter"/>
</dbReference>
<dbReference type="InterPro" id="IPR031376">
    <property type="entry name" value="PCB_OB"/>
</dbReference>
<keyword evidence="12" id="KW-0328">Glycosyltransferase</keyword>
<feature type="domain" description="Penicillin-binding protein transpeptidase" evidence="29">
    <location>
        <begin position="429"/>
        <end position="731"/>
    </location>
</feature>
<feature type="domain" description="Penicillin-binding protein OB-like" evidence="31">
    <location>
        <begin position="304"/>
        <end position="424"/>
    </location>
</feature>
<keyword evidence="9" id="KW-0997">Cell inner membrane</keyword>
<keyword evidence="33" id="KW-1185">Reference proteome</keyword>
<keyword evidence="8" id="KW-1003">Cell membrane</keyword>
<dbReference type="InterPro" id="IPR023346">
    <property type="entry name" value="Lysozyme-like_dom_sf"/>
</dbReference>
<accession>A0A7Y5AMI9</accession>
<dbReference type="GO" id="GO:0071555">
    <property type="term" value="P:cell wall organization"/>
    <property type="evidence" value="ECO:0007669"/>
    <property type="project" value="UniProtKB-KW"/>
</dbReference>
<dbReference type="InterPro" id="IPR001264">
    <property type="entry name" value="Glyco_trans_51"/>
</dbReference>
<dbReference type="SUPFAM" id="SSF56601">
    <property type="entry name" value="beta-lactamase/transpeptidase-like"/>
    <property type="match status" value="1"/>
</dbReference>
<evidence type="ECO:0000256" key="17">
    <source>
        <dbReference type="ARBA" id="ARBA00022968"/>
    </source>
</evidence>
<keyword evidence="20" id="KW-0472">Membrane</keyword>
<dbReference type="GO" id="GO:0009252">
    <property type="term" value="P:peptidoglycan biosynthetic process"/>
    <property type="evidence" value="ECO:0007669"/>
    <property type="project" value="UniProtKB-UniPathway"/>
</dbReference>
<evidence type="ECO:0000256" key="18">
    <source>
        <dbReference type="ARBA" id="ARBA00022984"/>
    </source>
</evidence>
<evidence type="ECO:0000259" key="29">
    <source>
        <dbReference type="Pfam" id="PF00905"/>
    </source>
</evidence>
<evidence type="ECO:0000256" key="12">
    <source>
        <dbReference type="ARBA" id="ARBA00022676"/>
    </source>
</evidence>
<dbReference type="SUPFAM" id="SSF53955">
    <property type="entry name" value="Lysozyme-like"/>
    <property type="match status" value="1"/>
</dbReference>
<evidence type="ECO:0000256" key="1">
    <source>
        <dbReference type="ARBA" id="ARBA00002624"/>
    </source>
</evidence>
<comment type="caution">
    <text evidence="32">The sequence shown here is derived from an EMBL/GenBank/DDBJ whole genome shotgun (WGS) entry which is preliminary data.</text>
</comment>
<dbReference type="EMBL" id="JABSOD010000001">
    <property type="protein sequence ID" value="NRQ41126.1"/>
    <property type="molecule type" value="Genomic_DNA"/>
</dbReference>
<dbReference type="EC" id="3.4.16.4" evidence="6"/>
<dbReference type="NCBIfam" id="TIGR02074">
    <property type="entry name" value="PBP_1a_fam"/>
    <property type="match status" value="1"/>
</dbReference>
<evidence type="ECO:0000256" key="4">
    <source>
        <dbReference type="ARBA" id="ARBA00007090"/>
    </source>
</evidence>
<evidence type="ECO:0000256" key="7">
    <source>
        <dbReference type="ARBA" id="ARBA00018638"/>
    </source>
</evidence>
<dbReference type="Gene3D" id="1.10.3810.10">
    <property type="entry name" value="Biosynthetic peptidoglycan transglycosylase-like"/>
    <property type="match status" value="1"/>
</dbReference>
<evidence type="ECO:0000256" key="27">
    <source>
        <dbReference type="ARBA" id="ARBA00060592"/>
    </source>
</evidence>
<evidence type="ECO:0000256" key="10">
    <source>
        <dbReference type="ARBA" id="ARBA00022645"/>
    </source>
</evidence>
<dbReference type="Gene3D" id="3.40.710.10">
    <property type="entry name" value="DD-peptidase/beta-lactamase superfamily"/>
    <property type="match status" value="2"/>
</dbReference>
<keyword evidence="15" id="KW-0378">Hydrolase</keyword>
<proteinExistence type="inferred from homology"/>
<evidence type="ECO:0000256" key="13">
    <source>
        <dbReference type="ARBA" id="ARBA00022679"/>
    </source>
</evidence>
<comment type="subcellular location">
    <subcellularLocation>
        <location evidence="2">Cell inner membrane</location>
        <topology evidence="2">Single-pass type II membrane protein</topology>
    </subcellularLocation>
</comment>
<dbReference type="InterPro" id="IPR050396">
    <property type="entry name" value="Glycosyltr_51/Transpeptidase"/>
</dbReference>
<dbReference type="AlphaFoldDB" id="A0A7Y5AMI9"/>
<evidence type="ECO:0000256" key="3">
    <source>
        <dbReference type="ARBA" id="ARBA00004752"/>
    </source>
</evidence>
<keyword evidence="23" id="KW-0961">Cell wall biogenesis/degradation</keyword>
<keyword evidence="21" id="KW-0046">Antibiotic resistance</keyword>
<organism evidence="32 33">
    <name type="scientific">Rheinheimera lutimaris</name>
    <dbReference type="NCBI Taxonomy" id="2740584"/>
    <lineage>
        <taxon>Bacteria</taxon>
        <taxon>Pseudomonadati</taxon>
        <taxon>Pseudomonadota</taxon>
        <taxon>Gammaproteobacteria</taxon>
        <taxon>Chromatiales</taxon>
        <taxon>Chromatiaceae</taxon>
        <taxon>Rheinheimera</taxon>
    </lineage>
</organism>
<evidence type="ECO:0000256" key="23">
    <source>
        <dbReference type="ARBA" id="ARBA00023316"/>
    </source>
</evidence>
<evidence type="ECO:0000256" key="28">
    <source>
        <dbReference type="SAM" id="MobiDB-lite"/>
    </source>
</evidence>
<comment type="pathway">
    <text evidence="3">Cell wall biogenesis; peptidoglycan biosynthesis.</text>
</comment>
<sequence>MILFGIMTIAGIYFYLKDDLPDVTTLSDVRLQTPMQVFTADGELISQFGEKRRIPLKLEEMPPLLVQAFLAVEDTRFYEHPGIDIIGIFRAVTVVASSGDFSQGASTITQQLARNFFLSREKKIARKVKEIFLAFHIEQLLSKDQILELYLNKIELGQRSFGVGAAAQVYFGKTVHELTVDEIAIIAGLPKAPSALNPVRSASNARARRNVVLGRMLDTGVIDKATYQQAIAAPVTSRLHGAQITASAPYIAEMVRQEMVARFGEETAYSAGLQVFTTIQSKQQAAAKIALQQNLYNYDERHGYRGPVAQLWPAELTEAADAEAVYQETDPLSPADIQAYLDQQSGIEDLHSAVVTAVSAQSADIMLAGGQQVTLEWDGLKWARSFISDERQGVAPKTAYSILAPGMHILVRKSDEKWRLSQVPLPSSAIVAIDPHNGAIRSLIGGYSFSQSQFNRATQAKRQVGSNIKPFIYSAALEHGYTLASIMNDAPIHQWDDNAGIAWRPKNSPAVYDGPIRIREALAKSKNVVSVRLLRGVGVDNTIRHLQKFGFAASDLPRNETLSLGSASLTPLELVTGYATFANGGYLVTPYVIDKILDEDGVELYQHQPAVACRDCLAETETKAETAIDNEALLNDLFNTLETDAAADRNNAIVTESTAAPIAEHVISEQNSFLIADALKSSVWGGGDWQRGTGWNGTAWRVQSLKRRDISAKTGTTNDSKDTWFSGFTPDLAVTVWVGFDDSNRSLGRAQWHANMGQQQSAGAESGARTALPAWLSYMQTALQDVAEQQTPPPVGLASVRIDLKSGLLSRSNDHTSDFEYFKPGTEPTQYAGTDVQQISFDKSRDKKTDEEEIELF</sequence>
<keyword evidence="11" id="KW-0645">Protease</keyword>
<evidence type="ECO:0000313" key="33">
    <source>
        <dbReference type="Proteomes" id="UP000523161"/>
    </source>
</evidence>
<evidence type="ECO:0000256" key="9">
    <source>
        <dbReference type="ARBA" id="ARBA00022519"/>
    </source>
</evidence>
<comment type="similarity">
    <text evidence="5">In the N-terminal section; belongs to the glycosyltransferase 51 family.</text>
</comment>
<feature type="region of interest" description="Disordered" evidence="28">
    <location>
        <begin position="821"/>
        <end position="857"/>
    </location>
</feature>
<evidence type="ECO:0000259" key="31">
    <source>
        <dbReference type="Pfam" id="PF17092"/>
    </source>
</evidence>
<evidence type="ECO:0000256" key="2">
    <source>
        <dbReference type="ARBA" id="ARBA00004249"/>
    </source>
</evidence>
<evidence type="ECO:0000256" key="20">
    <source>
        <dbReference type="ARBA" id="ARBA00023136"/>
    </source>
</evidence>
<dbReference type="GO" id="GO:0008955">
    <property type="term" value="F:peptidoglycan glycosyltransferase activity"/>
    <property type="evidence" value="ECO:0007669"/>
    <property type="project" value="UniProtKB-EC"/>
</dbReference>
<evidence type="ECO:0000256" key="22">
    <source>
        <dbReference type="ARBA" id="ARBA00023268"/>
    </source>
</evidence>
<evidence type="ECO:0000259" key="30">
    <source>
        <dbReference type="Pfam" id="PF00912"/>
    </source>
</evidence>
<keyword evidence="17" id="KW-0735">Signal-anchor</keyword>
<keyword evidence="18" id="KW-0573">Peptidoglycan synthesis</keyword>
<evidence type="ECO:0000256" key="16">
    <source>
        <dbReference type="ARBA" id="ARBA00022960"/>
    </source>
</evidence>
<evidence type="ECO:0000256" key="26">
    <source>
        <dbReference type="ARBA" id="ARBA00049902"/>
    </source>
</evidence>
<evidence type="ECO:0000256" key="6">
    <source>
        <dbReference type="ARBA" id="ARBA00012448"/>
    </source>
</evidence>
<comment type="pathway">
    <text evidence="27">Glycan biosynthesis.</text>
</comment>
<reference evidence="32 33" key="1">
    <citation type="submission" date="2020-06" db="EMBL/GenBank/DDBJ databases">
        <title>Rheinheimera sp. nov., a marine bacterium isolated from coastal.</title>
        <authorList>
            <person name="Yu Q."/>
            <person name="Qi Y."/>
            <person name="Pu J."/>
        </authorList>
    </citation>
    <scope>NUCLEOTIDE SEQUENCE [LARGE SCALE GENOMIC DNA]</scope>
    <source>
        <strain evidence="32 33">YQF-2</strain>
    </source>
</reference>
<dbReference type="Proteomes" id="UP000523161">
    <property type="component" value="Unassembled WGS sequence"/>
</dbReference>
<keyword evidence="13" id="KW-0808">Transferase</keyword>
<dbReference type="EC" id="2.4.99.28" evidence="25"/>
<evidence type="ECO:0000256" key="24">
    <source>
        <dbReference type="ARBA" id="ARBA00034000"/>
    </source>
</evidence>
<comment type="catalytic activity">
    <reaction evidence="24">
        <text>Preferential cleavage: (Ac)2-L-Lys-D-Ala-|-D-Ala. Also transpeptidation of peptidyl-alanyl moieties that are N-acyl substituents of D-alanine.</text>
        <dbReference type="EC" id="3.4.16.4"/>
    </reaction>
</comment>
<evidence type="ECO:0000256" key="11">
    <source>
        <dbReference type="ARBA" id="ARBA00022670"/>
    </source>
</evidence>
<evidence type="ECO:0000256" key="25">
    <source>
        <dbReference type="ARBA" id="ARBA00044770"/>
    </source>
</evidence>
<keyword evidence="22" id="KW-0511">Multifunctional enzyme</keyword>
<gene>
    <name evidence="32" type="ORF">HRH59_00865</name>
</gene>
<dbReference type="InterPro" id="IPR001460">
    <property type="entry name" value="PCN-bd_Tpept"/>
</dbReference>
<name>A0A7Y5AMI9_9GAMM</name>
<dbReference type="PANTHER" id="PTHR32282">
    <property type="entry name" value="BINDING PROTEIN TRANSPEPTIDASE, PUTATIVE-RELATED"/>
    <property type="match status" value="1"/>
</dbReference>
<dbReference type="GO" id="GO:0008360">
    <property type="term" value="P:regulation of cell shape"/>
    <property type="evidence" value="ECO:0007669"/>
    <property type="project" value="UniProtKB-KW"/>
</dbReference>
<dbReference type="InterPro" id="IPR036950">
    <property type="entry name" value="PBP_transglycosylase"/>
</dbReference>